<comment type="similarity">
    <text evidence="1">Belongs to the Mg-chelatase subunits D/I family. ComM subfamily.</text>
</comment>
<reference evidence="5" key="1">
    <citation type="submission" date="2019-01" db="EMBL/GenBank/DDBJ databases">
        <title>Genomic signatures and co-occurrence patterns of the ultra-small Saccharimodia (Patescibacteria phylum) suggest a symbiotic lifestyle.</title>
        <authorList>
            <person name="Lemos L."/>
            <person name="Medeiros J."/>
            <person name="Andreote F."/>
            <person name="Fernandes G."/>
            <person name="Varani A."/>
            <person name="Oliveira G."/>
            <person name="Pylro V."/>
        </authorList>
    </citation>
    <scope>NUCLEOTIDE SEQUENCE [LARGE SCALE GENOMIC DNA]</scope>
    <source>
        <strain evidence="5">AMD02</strain>
    </source>
</reference>
<accession>A0A4Q0AHP3</accession>
<dbReference type="PANTHER" id="PTHR32039:SF7">
    <property type="entry name" value="COMPETENCE PROTEIN COMM"/>
    <property type="match status" value="1"/>
</dbReference>
<dbReference type="InterPro" id="IPR000523">
    <property type="entry name" value="Mg_chelatse_chII-like_cat_dom"/>
</dbReference>
<organism evidence="5 6">
    <name type="scientific">Candidatus Microsaccharimonas sossegonensis</name>
    <dbReference type="NCBI Taxonomy" id="2506948"/>
    <lineage>
        <taxon>Bacteria</taxon>
        <taxon>Candidatus Saccharimonadota</taxon>
        <taxon>Candidatus Saccharimonadia</taxon>
        <taxon>Candidatus Saccharimonadales</taxon>
        <taxon>Candidatus Saccharimonadaceae</taxon>
        <taxon>Candidatus Microsaccharimonas</taxon>
    </lineage>
</organism>
<dbReference type="NCBIfam" id="TIGR00368">
    <property type="entry name" value="YifB family Mg chelatase-like AAA ATPase"/>
    <property type="match status" value="1"/>
</dbReference>
<dbReference type="InterPro" id="IPR014721">
    <property type="entry name" value="Ribsml_uS5_D2-typ_fold_subgr"/>
</dbReference>
<protein>
    <submittedName>
        <fullName evidence="5">ATP-binding protein</fullName>
    </submittedName>
</protein>
<keyword evidence="6" id="KW-1185">Reference proteome</keyword>
<dbReference type="InterPro" id="IPR020568">
    <property type="entry name" value="Ribosomal_Su5_D2-typ_SF"/>
</dbReference>
<dbReference type="SUPFAM" id="SSF54211">
    <property type="entry name" value="Ribosomal protein S5 domain 2-like"/>
    <property type="match status" value="1"/>
</dbReference>
<evidence type="ECO:0000313" key="6">
    <source>
        <dbReference type="Proteomes" id="UP000289257"/>
    </source>
</evidence>
<dbReference type="EMBL" id="SCKX01000001">
    <property type="protein sequence ID" value="RWZ78489.1"/>
    <property type="molecule type" value="Genomic_DNA"/>
</dbReference>
<dbReference type="Gene3D" id="3.30.230.10">
    <property type="match status" value="1"/>
</dbReference>
<proteinExistence type="inferred from homology"/>
<keyword evidence="3 5" id="KW-0067">ATP-binding</keyword>
<dbReference type="Proteomes" id="UP000289257">
    <property type="component" value="Unassembled WGS sequence"/>
</dbReference>
<dbReference type="InterPro" id="IPR045006">
    <property type="entry name" value="CHLI-like"/>
</dbReference>
<dbReference type="GO" id="GO:0005524">
    <property type="term" value="F:ATP binding"/>
    <property type="evidence" value="ECO:0007669"/>
    <property type="project" value="UniProtKB-KW"/>
</dbReference>
<dbReference type="InterPro" id="IPR004482">
    <property type="entry name" value="Mg_chelat-rel"/>
</dbReference>
<dbReference type="Pfam" id="PF01078">
    <property type="entry name" value="Mg_chelatase"/>
    <property type="match status" value="1"/>
</dbReference>
<dbReference type="Gene3D" id="3.40.50.300">
    <property type="entry name" value="P-loop containing nucleotide triphosphate hydrolases"/>
    <property type="match status" value="1"/>
</dbReference>
<gene>
    <name evidence="5" type="ORF">EOT05_01900</name>
</gene>
<feature type="domain" description="AAA+ ATPase" evidence="4">
    <location>
        <begin position="211"/>
        <end position="391"/>
    </location>
</feature>
<evidence type="ECO:0000313" key="5">
    <source>
        <dbReference type="EMBL" id="RWZ78489.1"/>
    </source>
</evidence>
<keyword evidence="2" id="KW-0547">Nucleotide-binding</keyword>
<evidence type="ECO:0000256" key="2">
    <source>
        <dbReference type="ARBA" id="ARBA00022741"/>
    </source>
</evidence>
<evidence type="ECO:0000256" key="3">
    <source>
        <dbReference type="ARBA" id="ARBA00022840"/>
    </source>
</evidence>
<dbReference type="PANTHER" id="PTHR32039">
    <property type="entry name" value="MAGNESIUM-CHELATASE SUBUNIT CHLI"/>
    <property type="match status" value="1"/>
</dbReference>
<dbReference type="InterPro" id="IPR027417">
    <property type="entry name" value="P-loop_NTPase"/>
</dbReference>
<dbReference type="PRINTS" id="PR01657">
    <property type="entry name" value="MCMFAMILY"/>
</dbReference>
<dbReference type="AlphaFoldDB" id="A0A4Q0AHP3"/>
<dbReference type="Pfam" id="PF13541">
    <property type="entry name" value="ChlI"/>
    <property type="match status" value="1"/>
</dbReference>
<comment type="caution">
    <text evidence="5">The sequence shown here is derived from an EMBL/GenBank/DDBJ whole genome shotgun (WGS) entry which is preliminary data.</text>
</comment>
<dbReference type="InterPro" id="IPR025158">
    <property type="entry name" value="Mg_chelat-rel_C"/>
</dbReference>
<name>A0A4Q0AHP3_9BACT</name>
<dbReference type="SMART" id="SM00382">
    <property type="entry name" value="AAA"/>
    <property type="match status" value="1"/>
</dbReference>
<evidence type="ECO:0000256" key="1">
    <source>
        <dbReference type="ARBA" id="ARBA00006354"/>
    </source>
</evidence>
<dbReference type="InterPro" id="IPR003593">
    <property type="entry name" value="AAA+_ATPase"/>
</dbReference>
<sequence>MTAKVMTIALVGFNGALVEVEADLKQGLPAMHIVGMGNKAVEEARERVRSAISNSLLDFPTRKLIVNLAPAELPKDGAQYDLPVALSVLIASGQLRQTEIAGAVFAGELSLSGELRPIRGVVTIVEAAKNAGFKEVYIPIANAMQALLVDDIAIIGVSSLKELFLHLKKEVYIPSSTPLIDLPLSKIPLLTIDDIHGQEQAKRALQIAAAGRHNILLTGPPGAGKTMLAKALMSLLPPLSKTEQLAVTKIHSIAGQWERVITDRPFRSPHHTTSPIALIGGGAKPMPGEISLAHLGVLFLDELPEYPRSVLEALRQPLEDRTISIARAHGRITYPADFMLVATMNPCPCGYYGDPDTECTCTATQIMAYQKRLSGPLLDRIDLILHVSKVNHEHLLRLNTLDKKQQPKVFKAILKSYQIQKSRYSSSNIYNASLSSALIKKQLTLSADARTLLLSASSKLQLTARSYFKVIKVAQTIADLEIGSQDHTIHATHIAEALQYRAHPIS</sequence>
<dbReference type="SUPFAM" id="SSF52540">
    <property type="entry name" value="P-loop containing nucleoside triphosphate hydrolases"/>
    <property type="match status" value="1"/>
</dbReference>
<dbReference type="CDD" id="cd00009">
    <property type="entry name" value="AAA"/>
    <property type="match status" value="1"/>
</dbReference>
<evidence type="ECO:0000259" key="4">
    <source>
        <dbReference type="SMART" id="SM00382"/>
    </source>
</evidence>
<dbReference type="InterPro" id="IPR001208">
    <property type="entry name" value="MCM_dom"/>
</dbReference>
<dbReference type="GO" id="GO:0003677">
    <property type="term" value="F:DNA binding"/>
    <property type="evidence" value="ECO:0007669"/>
    <property type="project" value="InterPro"/>
</dbReference>
<dbReference type="Pfam" id="PF13335">
    <property type="entry name" value="Mg_chelatase_C"/>
    <property type="match status" value="1"/>
</dbReference>